<evidence type="ECO:0000313" key="1">
    <source>
        <dbReference type="EMBL" id="PIC12797.1"/>
    </source>
</evidence>
<name>A0A2G5SCQ2_9PELO</name>
<protein>
    <submittedName>
        <fullName evidence="1">Uncharacterized protein</fullName>
    </submittedName>
</protein>
<dbReference type="AlphaFoldDB" id="A0A2G5SCQ2"/>
<reference evidence="2" key="1">
    <citation type="submission" date="2017-10" db="EMBL/GenBank/DDBJ databases">
        <title>Rapid genome shrinkage in a self-fertile nematode reveals novel sperm competition proteins.</title>
        <authorList>
            <person name="Yin D."/>
            <person name="Schwarz E.M."/>
            <person name="Thomas C.G."/>
            <person name="Felde R.L."/>
            <person name="Korf I.F."/>
            <person name="Cutter A.D."/>
            <person name="Schartner C.M."/>
            <person name="Ralston E.J."/>
            <person name="Meyer B.J."/>
            <person name="Haag E.S."/>
        </authorList>
    </citation>
    <scope>NUCLEOTIDE SEQUENCE [LARGE SCALE GENOMIC DNA]</scope>
    <source>
        <strain evidence="2">JU1422</strain>
    </source>
</reference>
<sequence length="91" mass="10224">MRNSHLDCVIVICIFIGVLFRAELTIRLHLAEDICDLSSTSSSAFLTFRTLFEFRASREYFPSALLLSQSLSPCGSLRVPSSKLQPLHVSY</sequence>
<evidence type="ECO:0000313" key="2">
    <source>
        <dbReference type="Proteomes" id="UP000230233"/>
    </source>
</evidence>
<gene>
    <name evidence="1" type="ORF">B9Z55_028170</name>
</gene>
<comment type="caution">
    <text evidence="1">The sequence shown here is derived from an EMBL/GenBank/DDBJ whole genome shotgun (WGS) entry which is preliminary data.</text>
</comment>
<organism evidence="1 2">
    <name type="scientific">Caenorhabditis nigoni</name>
    <dbReference type="NCBI Taxonomy" id="1611254"/>
    <lineage>
        <taxon>Eukaryota</taxon>
        <taxon>Metazoa</taxon>
        <taxon>Ecdysozoa</taxon>
        <taxon>Nematoda</taxon>
        <taxon>Chromadorea</taxon>
        <taxon>Rhabditida</taxon>
        <taxon>Rhabditina</taxon>
        <taxon>Rhabditomorpha</taxon>
        <taxon>Rhabditoidea</taxon>
        <taxon>Rhabditidae</taxon>
        <taxon>Peloderinae</taxon>
        <taxon>Caenorhabditis</taxon>
    </lineage>
</organism>
<accession>A0A2G5SCQ2</accession>
<proteinExistence type="predicted"/>
<keyword evidence="2" id="KW-1185">Reference proteome</keyword>
<dbReference type="Proteomes" id="UP000230233">
    <property type="component" value="Unassembled WGS sequence"/>
</dbReference>
<dbReference type="EMBL" id="PDUG01000018">
    <property type="protein sequence ID" value="PIC12797.1"/>
    <property type="molecule type" value="Genomic_DNA"/>
</dbReference>